<gene>
    <name evidence="2" type="ORF">PODLI_1B020295</name>
</gene>
<feature type="region of interest" description="Disordered" evidence="1">
    <location>
        <begin position="14"/>
        <end position="53"/>
    </location>
</feature>
<reference evidence="2" key="1">
    <citation type="submission" date="2022-12" db="EMBL/GenBank/DDBJ databases">
        <authorList>
            <person name="Alioto T."/>
            <person name="Alioto T."/>
            <person name="Gomez Garrido J."/>
        </authorList>
    </citation>
    <scope>NUCLEOTIDE SEQUENCE</scope>
</reference>
<proteinExistence type="predicted"/>
<evidence type="ECO:0000313" key="3">
    <source>
        <dbReference type="Proteomes" id="UP001178461"/>
    </source>
</evidence>
<protein>
    <submittedName>
        <fullName evidence="2">Uncharacterized protein</fullName>
    </submittedName>
</protein>
<accession>A0AA35JSH5</accession>
<feature type="compositionally biased region" description="Basic and acidic residues" evidence="1">
    <location>
        <begin position="20"/>
        <end position="46"/>
    </location>
</feature>
<keyword evidence="3" id="KW-1185">Reference proteome</keyword>
<evidence type="ECO:0000313" key="2">
    <source>
        <dbReference type="EMBL" id="CAI5764464.1"/>
    </source>
</evidence>
<dbReference type="EMBL" id="OX395126">
    <property type="protein sequence ID" value="CAI5764464.1"/>
    <property type="molecule type" value="Genomic_DNA"/>
</dbReference>
<dbReference type="Proteomes" id="UP001178461">
    <property type="component" value="Chromosome 1"/>
</dbReference>
<sequence>MLPIWSFKQEYRSHPTVGTETRDRVAGQTKDCNRDCSSKQDGEKGRFCTTAKN</sequence>
<dbReference type="AlphaFoldDB" id="A0AA35JSH5"/>
<organism evidence="2 3">
    <name type="scientific">Podarcis lilfordi</name>
    <name type="common">Lilford's wall lizard</name>
    <dbReference type="NCBI Taxonomy" id="74358"/>
    <lineage>
        <taxon>Eukaryota</taxon>
        <taxon>Metazoa</taxon>
        <taxon>Chordata</taxon>
        <taxon>Craniata</taxon>
        <taxon>Vertebrata</taxon>
        <taxon>Euteleostomi</taxon>
        <taxon>Lepidosauria</taxon>
        <taxon>Squamata</taxon>
        <taxon>Bifurcata</taxon>
        <taxon>Unidentata</taxon>
        <taxon>Episquamata</taxon>
        <taxon>Laterata</taxon>
        <taxon>Lacertibaenia</taxon>
        <taxon>Lacertidae</taxon>
        <taxon>Podarcis</taxon>
    </lineage>
</organism>
<evidence type="ECO:0000256" key="1">
    <source>
        <dbReference type="SAM" id="MobiDB-lite"/>
    </source>
</evidence>
<name>A0AA35JSH5_9SAUR</name>